<dbReference type="RefSeq" id="XP_070915121.1">
    <property type="nucleotide sequence ID" value="XM_071059020.1"/>
</dbReference>
<feature type="compositionally biased region" description="Polar residues" evidence="1">
    <location>
        <begin position="1"/>
        <end position="11"/>
    </location>
</feature>
<organism evidence="2 3">
    <name type="scientific">Madurella fahalii</name>
    <dbReference type="NCBI Taxonomy" id="1157608"/>
    <lineage>
        <taxon>Eukaryota</taxon>
        <taxon>Fungi</taxon>
        <taxon>Dikarya</taxon>
        <taxon>Ascomycota</taxon>
        <taxon>Pezizomycotina</taxon>
        <taxon>Sordariomycetes</taxon>
        <taxon>Sordariomycetidae</taxon>
        <taxon>Sordariales</taxon>
        <taxon>Sordariales incertae sedis</taxon>
        <taxon>Madurella</taxon>
    </lineage>
</organism>
<proteinExistence type="predicted"/>
<dbReference type="EMBL" id="BAAFSV010000002">
    <property type="protein sequence ID" value="GAB1313389.1"/>
    <property type="molecule type" value="Genomic_DNA"/>
</dbReference>
<feature type="region of interest" description="Disordered" evidence="1">
    <location>
        <begin position="1"/>
        <end position="28"/>
    </location>
</feature>
<evidence type="ECO:0000256" key="1">
    <source>
        <dbReference type="SAM" id="MobiDB-lite"/>
    </source>
</evidence>
<name>A0ABQ0G6L0_9PEZI</name>
<dbReference type="Proteomes" id="UP001628179">
    <property type="component" value="Unassembled WGS sequence"/>
</dbReference>
<comment type="caution">
    <text evidence="2">The sequence shown here is derived from an EMBL/GenBank/DDBJ whole genome shotgun (WGS) entry which is preliminary data.</text>
</comment>
<evidence type="ECO:0000313" key="2">
    <source>
        <dbReference type="EMBL" id="GAB1313389.1"/>
    </source>
</evidence>
<dbReference type="GeneID" id="98174343"/>
<reference evidence="2 3" key="1">
    <citation type="submission" date="2024-09" db="EMBL/GenBank/DDBJ databases">
        <title>Itraconazole resistance in Madurella fahalii resulting from another homologue of gene encoding cytochrome P450 14-alpha sterol demethylase (CYP51).</title>
        <authorList>
            <person name="Yoshioka I."/>
            <person name="Fahal A.H."/>
            <person name="Kaneko S."/>
            <person name="Yaguchi T."/>
        </authorList>
    </citation>
    <scope>NUCLEOTIDE SEQUENCE [LARGE SCALE GENOMIC DNA]</scope>
    <source>
        <strain evidence="2 3">IFM 68171</strain>
    </source>
</reference>
<gene>
    <name evidence="2" type="ORF">MFIFM68171_03599</name>
</gene>
<sequence length="219" mass="24510">MGSYTKPQPTYNGRAKRHVDPLDPPKLGEEYQTHARSHISALNSGIKNPVAHIQEQLNNDCIYLLRNRWTDFLSSDDYKLNHIAATAAGVLPFFRTWANREIGKDSTKATLSAFGLGVPNKLRQLQKSFQGHFNSKTQMALGLTWTAAEETAKELVRDTAADASIDLVHLKPIVGQAISMTVVYHRMENKMDKILAAAYEKAEVVHQGLVIPHVLRLIR</sequence>
<accession>A0ABQ0G6L0</accession>
<protein>
    <submittedName>
        <fullName evidence="2">Uncharacterized protein</fullName>
    </submittedName>
</protein>
<keyword evidence="3" id="KW-1185">Reference proteome</keyword>
<evidence type="ECO:0000313" key="3">
    <source>
        <dbReference type="Proteomes" id="UP001628179"/>
    </source>
</evidence>
<feature type="compositionally biased region" description="Basic and acidic residues" evidence="1">
    <location>
        <begin position="18"/>
        <end position="28"/>
    </location>
</feature>